<dbReference type="AlphaFoldDB" id="A0AA94JNU3"/>
<dbReference type="RefSeq" id="WP_127821656.1">
    <property type="nucleotide sequence ID" value="NZ_RWGX02000005.1"/>
</dbReference>
<dbReference type="EMBL" id="RWGX01000003">
    <property type="protein sequence ID" value="RVU88814.1"/>
    <property type="molecule type" value="Genomic_DNA"/>
</dbReference>
<dbReference type="EMBL" id="RWGX01000004">
    <property type="protein sequence ID" value="RVU88737.1"/>
    <property type="molecule type" value="Genomic_DNA"/>
</dbReference>
<comment type="caution">
    <text evidence="1">The sequence shown here is derived from an EMBL/GenBank/DDBJ whole genome shotgun (WGS) entry which is preliminary data.</text>
</comment>
<name>A0AA94JNU3_9FLAO</name>
<organism evidence="1">
    <name type="scientific">Flavobacterium columnare</name>
    <dbReference type="NCBI Taxonomy" id="996"/>
    <lineage>
        <taxon>Bacteria</taxon>
        <taxon>Pseudomonadati</taxon>
        <taxon>Bacteroidota</taxon>
        <taxon>Flavobacteriia</taxon>
        <taxon>Flavobacteriales</taxon>
        <taxon>Flavobacteriaceae</taxon>
        <taxon>Flavobacterium</taxon>
    </lineage>
</organism>
<proteinExistence type="predicted"/>
<evidence type="ECO:0000313" key="2">
    <source>
        <dbReference type="EMBL" id="RVU88814.1"/>
    </source>
</evidence>
<protein>
    <submittedName>
        <fullName evidence="1">Uncharacterized protein</fullName>
    </submittedName>
</protein>
<reference evidence="1" key="1">
    <citation type="submission" date="2018-12" db="EMBL/GenBank/DDBJ databases">
        <title>Draft genome sequence of Flaovobacterium columnare BGFS27 isolated from channel catfish in Alabama.</title>
        <authorList>
            <person name="Cai W."/>
            <person name="Arias C."/>
        </authorList>
    </citation>
    <scope>NUCLEOTIDE SEQUENCE [LARGE SCALE GENOMIC DNA]</scope>
    <source>
        <strain evidence="1">BGFS27</strain>
    </source>
</reference>
<gene>
    <name evidence="2" type="ORF">EJB19_01265</name>
    <name evidence="1" type="ORF">EJB19_11450</name>
</gene>
<evidence type="ECO:0000313" key="1">
    <source>
        <dbReference type="EMBL" id="RVU88737.1"/>
    </source>
</evidence>
<accession>A0AA94JNU3</accession>
<sequence>MSVNRKLGAQRNKLLRYQMILDEYHKHNSEDIPLTKIWRKHIYPKFAISKTTLYIILGTPVKKELDKIEKVQGSQMQLF</sequence>